<proteinExistence type="predicted"/>
<dbReference type="PANTHER" id="PTHR45569:SF1">
    <property type="entry name" value="SENSOR PROTEIN KDPD"/>
    <property type="match status" value="1"/>
</dbReference>
<dbReference type="GO" id="GO:0000155">
    <property type="term" value="F:phosphorelay sensor kinase activity"/>
    <property type="evidence" value="ECO:0007669"/>
    <property type="project" value="TreeGrafter"/>
</dbReference>
<keyword evidence="9" id="KW-0902">Two-component regulatory system</keyword>
<feature type="transmembrane region" description="Helical" evidence="11">
    <location>
        <begin position="59"/>
        <end position="81"/>
    </location>
</feature>
<evidence type="ECO:0000256" key="3">
    <source>
        <dbReference type="ARBA" id="ARBA00022679"/>
    </source>
</evidence>
<evidence type="ECO:0000256" key="9">
    <source>
        <dbReference type="ARBA" id="ARBA00023012"/>
    </source>
</evidence>
<evidence type="ECO:0000256" key="10">
    <source>
        <dbReference type="ARBA" id="ARBA00023136"/>
    </source>
</evidence>
<reference evidence="13 14" key="1">
    <citation type="submission" date="2021-01" db="EMBL/GenBank/DDBJ databases">
        <title>Whole genome shotgun sequence of Catellatospora citrea NBRC 14495.</title>
        <authorList>
            <person name="Komaki H."/>
            <person name="Tamura T."/>
        </authorList>
    </citation>
    <scope>NUCLEOTIDE SEQUENCE [LARGE SCALE GENOMIC DNA]</scope>
    <source>
        <strain evidence="13 14">NBRC 14495</strain>
    </source>
</reference>
<dbReference type="GO" id="GO:0005524">
    <property type="term" value="F:ATP binding"/>
    <property type="evidence" value="ECO:0007669"/>
    <property type="project" value="UniProtKB-KW"/>
</dbReference>
<dbReference type="GO" id="GO:0005886">
    <property type="term" value="C:plasma membrane"/>
    <property type="evidence" value="ECO:0007669"/>
    <property type="project" value="TreeGrafter"/>
</dbReference>
<comment type="subcellular location">
    <subcellularLocation>
        <location evidence="1">Membrane</location>
        <topology evidence="1">Multi-pass membrane protein</topology>
    </subcellularLocation>
</comment>
<evidence type="ECO:0000256" key="11">
    <source>
        <dbReference type="SAM" id="Phobius"/>
    </source>
</evidence>
<evidence type="ECO:0000256" key="7">
    <source>
        <dbReference type="ARBA" id="ARBA00022840"/>
    </source>
</evidence>
<feature type="domain" description="Sensor protein KdpD transmembrane" evidence="12">
    <location>
        <begin position="12"/>
        <end position="110"/>
    </location>
</feature>
<evidence type="ECO:0000313" key="14">
    <source>
        <dbReference type="Proteomes" id="UP000659904"/>
    </source>
</evidence>
<keyword evidence="4 11" id="KW-0812">Transmembrane</keyword>
<keyword evidence="5" id="KW-0547">Nucleotide-binding</keyword>
<gene>
    <name evidence="13" type="ORF">Cci01nite_31950</name>
</gene>
<evidence type="ECO:0000313" key="13">
    <source>
        <dbReference type="EMBL" id="GIF98101.1"/>
    </source>
</evidence>
<keyword evidence="6" id="KW-0418">Kinase</keyword>
<protein>
    <recommendedName>
        <fullName evidence="12">Sensor protein KdpD transmembrane domain-containing protein</fullName>
    </recommendedName>
</protein>
<evidence type="ECO:0000256" key="8">
    <source>
        <dbReference type="ARBA" id="ARBA00022989"/>
    </source>
</evidence>
<evidence type="ECO:0000256" key="6">
    <source>
        <dbReference type="ARBA" id="ARBA00022777"/>
    </source>
</evidence>
<keyword evidence="8 11" id="KW-1133">Transmembrane helix</keyword>
<evidence type="ECO:0000256" key="1">
    <source>
        <dbReference type="ARBA" id="ARBA00004141"/>
    </source>
</evidence>
<dbReference type="AlphaFoldDB" id="A0A8J3KDK2"/>
<dbReference type="PANTHER" id="PTHR45569">
    <property type="entry name" value="SENSOR PROTEIN KDPD"/>
    <property type="match status" value="1"/>
</dbReference>
<dbReference type="InterPro" id="IPR052023">
    <property type="entry name" value="Histidine_kinase_KdpD"/>
</dbReference>
<evidence type="ECO:0000256" key="4">
    <source>
        <dbReference type="ARBA" id="ARBA00022692"/>
    </source>
</evidence>
<keyword evidence="2" id="KW-0597">Phosphoprotein</keyword>
<dbReference type="Pfam" id="PF13493">
    <property type="entry name" value="DUF4118"/>
    <property type="match status" value="1"/>
</dbReference>
<feature type="transmembrane region" description="Helical" evidence="11">
    <location>
        <begin position="87"/>
        <end position="107"/>
    </location>
</feature>
<accession>A0A8J3KDK2</accession>
<feature type="transmembrane region" description="Helical" evidence="11">
    <location>
        <begin position="34"/>
        <end position="52"/>
    </location>
</feature>
<sequence length="249" mass="26991">MPRWGRDRIAVAAALVAPFLVALALVPLREHLSNTNAALILVVVIVAVAANGHRIAGALAALSAAVWFDFFFTLPYQTFAITKRADLVTTALLLAVGLAVSQLAAYARRLQVITITDAGYLDRIHDTAKLAQTAASPREVIEHVKGQLTELLNLRECRYERGTLIGRPPRLEADGSVVGPHGQWDVDRLGLPDQDIELRTFHNGAYYGRFLMRPEPGPAPPLQARLVAVTLADQVSATLDNPGIVKGRE</sequence>
<evidence type="ECO:0000256" key="2">
    <source>
        <dbReference type="ARBA" id="ARBA00022553"/>
    </source>
</evidence>
<dbReference type="EMBL" id="BONH01000012">
    <property type="protein sequence ID" value="GIF98101.1"/>
    <property type="molecule type" value="Genomic_DNA"/>
</dbReference>
<evidence type="ECO:0000256" key="5">
    <source>
        <dbReference type="ARBA" id="ARBA00022741"/>
    </source>
</evidence>
<keyword evidence="14" id="KW-1185">Reference proteome</keyword>
<keyword evidence="3" id="KW-0808">Transferase</keyword>
<keyword evidence="10 11" id="KW-0472">Membrane</keyword>
<dbReference type="InterPro" id="IPR038318">
    <property type="entry name" value="KdpD_sf"/>
</dbReference>
<keyword evidence="7" id="KW-0067">ATP-binding</keyword>
<comment type="caution">
    <text evidence="13">The sequence shown here is derived from an EMBL/GenBank/DDBJ whole genome shotgun (WGS) entry which is preliminary data.</text>
</comment>
<organism evidence="13 14">
    <name type="scientific">Catellatospora citrea</name>
    <dbReference type="NCBI Taxonomy" id="53366"/>
    <lineage>
        <taxon>Bacteria</taxon>
        <taxon>Bacillati</taxon>
        <taxon>Actinomycetota</taxon>
        <taxon>Actinomycetes</taxon>
        <taxon>Micromonosporales</taxon>
        <taxon>Micromonosporaceae</taxon>
        <taxon>Catellatospora</taxon>
    </lineage>
</organism>
<evidence type="ECO:0000259" key="12">
    <source>
        <dbReference type="Pfam" id="PF13493"/>
    </source>
</evidence>
<name>A0A8J3KDK2_9ACTN</name>
<dbReference type="InterPro" id="IPR025201">
    <property type="entry name" value="KdpD_TM"/>
</dbReference>
<dbReference type="Gene3D" id="1.20.120.620">
    <property type="entry name" value="Backbone structure of the membrane domain of e. Coli histidine kinase receptor kdpd"/>
    <property type="match status" value="1"/>
</dbReference>
<dbReference type="RefSeq" id="WP_120322429.1">
    <property type="nucleotide sequence ID" value="NZ_BONH01000012.1"/>
</dbReference>
<dbReference type="Proteomes" id="UP000659904">
    <property type="component" value="Unassembled WGS sequence"/>
</dbReference>